<organism evidence="8 9">
    <name type="scientific">Debaryomyces fabryi</name>
    <dbReference type="NCBI Taxonomy" id="58627"/>
    <lineage>
        <taxon>Eukaryota</taxon>
        <taxon>Fungi</taxon>
        <taxon>Dikarya</taxon>
        <taxon>Ascomycota</taxon>
        <taxon>Saccharomycotina</taxon>
        <taxon>Pichiomycetes</taxon>
        <taxon>Debaryomycetaceae</taxon>
        <taxon>Debaryomyces</taxon>
    </lineage>
</organism>
<dbReference type="InterPro" id="IPR028160">
    <property type="entry name" value="Slx9-like"/>
</dbReference>
<gene>
    <name evidence="8" type="ORF">AC631_01624</name>
</gene>
<evidence type="ECO:0000256" key="1">
    <source>
        <dbReference type="ARBA" id="ARBA00004604"/>
    </source>
</evidence>
<evidence type="ECO:0000256" key="5">
    <source>
        <dbReference type="ARBA" id="ARBA00023242"/>
    </source>
</evidence>
<evidence type="ECO:0000256" key="2">
    <source>
        <dbReference type="ARBA" id="ARBA00011022"/>
    </source>
</evidence>
<evidence type="ECO:0000313" key="8">
    <source>
        <dbReference type="EMBL" id="KSA02637.1"/>
    </source>
</evidence>
<dbReference type="RefSeq" id="XP_015468739.1">
    <property type="nucleotide sequence ID" value="XM_015610454.1"/>
</dbReference>
<keyword evidence="9" id="KW-1185">Reference proteome</keyword>
<dbReference type="Proteomes" id="UP000054251">
    <property type="component" value="Unassembled WGS sequence"/>
</dbReference>
<comment type="caution">
    <text evidence="8">The sequence shown here is derived from an EMBL/GenBank/DDBJ whole genome shotgun (WGS) entry which is preliminary data.</text>
</comment>
<accession>A0A0V1Q2A9</accession>
<evidence type="ECO:0000256" key="7">
    <source>
        <dbReference type="SAM" id="MobiDB-lite"/>
    </source>
</evidence>
<sequence length="89" mass="9892">MDELLQNLPETTNIFEPSASHKSKDSNLTKFIKSSKTSANLPNAAKKTGHSKIMTQESKNFTNVLKNPQFRTSPFSALKDAIAQNLQNQ</sequence>
<dbReference type="AlphaFoldDB" id="A0A0V1Q2A9"/>
<comment type="similarity">
    <text evidence="2">Belongs to the SLX9 family.</text>
</comment>
<keyword evidence="5" id="KW-0539">Nucleus</keyword>
<comment type="function">
    <text evidence="6">Involved in ribosome biogenesis. Required for normal pre-rRNA processing in internal transcribed spacer 1 (ITS1). May be involved in the movements of the replication forks.</text>
</comment>
<proteinExistence type="inferred from homology"/>
<evidence type="ECO:0000313" key="9">
    <source>
        <dbReference type="Proteomes" id="UP000054251"/>
    </source>
</evidence>
<dbReference type="GO" id="GO:0000462">
    <property type="term" value="P:maturation of SSU-rRNA from tricistronic rRNA transcript (SSU-rRNA, 5.8S rRNA, LSU-rRNA)"/>
    <property type="evidence" value="ECO:0007669"/>
    <property type="project" value="InterPro"/>
</dbReference>
<feature type="region of interest" description="Disordered" evidence="7">
    <location>
        <begin position="1"/>
        <end position="26"/>
    </location>
</feature>
<dbReference type="GO" id="GO:0030686">
    <property type="term" value="C:90S preribosome"/>
    <property type="evidence" value="ECO:0007669"/>
    <property type="project" value="InterPro"/>
</dbReference>
<evidence type="ECO:0000256" key="4">
    <source>
        <dbReference type="ARBA" id="ARBA00021321"/>
    </source>
</evidence>
<comment type="subcellular location">
    <subcellularLocation>
        <location evidence="1">Nucleus</location>
        <location evidence="1">Nucleolus</location>
    </subcellularLocation>
</comment>
<dbReference type="GO" id="GO:0030688">
    <property type="term" value="C:preribosome, small subunit precursor"/>
    <property type="evidence" value="ECO:0007669"/>
    <property type="project" value="InterPro"/>
</dbReference>
<dbReference type="Pfam" id="PF15341">
    <property type="entry name" value="SLX9"/>
    <property type="match status" value="1"/>
</dbReference>
<evidence type="ECO:0000256" key="3">
    <source>
        <dbReference type="ARBA" id="ARBA00011523"/>
    </source>
</evidence>
<reference evidence="8 9" key="1">
    <citation type="submission" date="2015-11" db="EMBL/GenBank/DDBJ databases">
        <title>The genome of Debaryomyces fabryi.</title>
        <authorList>
            <person name="Tafer H."/>
            <person name="Lopandic K."/>
        </authorList>
    </citation>
    <scope>NUCLEOTIDE SEQUENCE [LARGE SCALE GENOMIC DNA]</scope>
    <source>
        <strain evidence="8 9">CBS 789</strain>
    </source>
</reference>
<dbReference type="OrthoDB" id="4068648at2759"/>
<dbReference type="GeneID" id="26838633"/>
<comment type="subunit">
    <text evidence="3">Interacts with the 35S, 23S and 20S pre-rRNAs and with the U3 snoRNA.</text>
</comment>
<dbReference type="EMBL" id="LMYN01000023">
    <property type="protein sequence ID" value="KSA02637.1"/>
    <property type="molecule type" value="Genomic_DNA"/>
</dbReference>
<dbReference type="GO" id="GO:0005730">
    <property type="term" value="C:nucleolus"/>
    <property type="evidence" value="ECO:0007669"/>
    <property type="project" value="UniProtKB-SubCell"/>
</dbReference>
<protein>
    <recommendedName>
        <fullName evidence="4">Ribosome biogenesis protein SLX9</fullName>
    </recommendedName>
</protein>
<evidence type="ECO:0000256" key="6">
    <source>
        <dbReference type="ARBA" id="ARBA00025083"/>
    </source>
</evidence>
<name>A0A0V1Q2A9_9ASCO</name>